<comment type="similarity">
    <text evidence="2 10">Belongs to the FGGY kinase family.</text>
</comment>
<dbReference type="GO" id="GO:0005739">
    <property type="term" value="C:mitochondrion"/>
    <property type="evidence" value="ECO:0007669"/>
    <property type="project" value="EnsemblFungi"/>
</dbReference>
<evidence type="ECO:0000259" key="11">
    <source>
        <dbReference type="Pfam" id="PF00370"/>
    </source>
</evidence>
<dbReference type="NCBIfam" id="TIGR01311">
    <property type="entry name" value="glycerol_kin"/>
    <property type="match status" value="1"/>
</dbReference>
<sequence length="675" mass="75744">MPVSADVSQNGHVPLIVSIDVGTTSSRVLLFNKFGKEVTRHQIEYSTSASSQKYTPAGARRKSLNDYLARAQAGDHTPKTIYSSVGMMIEENDNLEIEDLNEKLTEKRGPTLRYPKPGWIECNPTTLLINVLQCLALSLNSLNRVNTLRMADSKLPYKVKCIGITNMRETTIVWSKRTGMPVIDYGIVWNDTRNGEIIRQRERDTPAEQVLELQNKTGLPLFSTYFSCSKLRWLLDNEPKVREHYESGDLMFGTVDTWLLYHLTSTNEFVSDVTNASRTGFMDLEAMKYDDMLLNYWGIDRQKINLPTIKSSAEFYGTFRAPEPLRNEFPPNLWDVLLKFQRGDIPIQGCLGDQSASLVGQMAYTKGSAKCTYGTGCFLLYNTGTQKLISKHGALTTIGFWFPYLTEGDDWNQPHFALEGSVAVAGSVVQWLRDNLRLINRAQDVGPLANEVPDSGGVVFVPAFSGLFAPYWDGSARATIMGISQFTTASHIARAAVEGVCFQARAILKAMSSDAYDGDISDDIDLLESGIGHDHTCAYEKSLLSTLSVDGGMSRSDEVMQIQADILGPCIKIRRSPVLESTALGAAIAANMAYKTPEERVLWKDLKDAKKWIFYRGHDKNEEISQDQHPNLKVFRSQSEDEERRKHWKMWEAAIARSRGWLRDAEGEHPQVLEE</sequence>
<evidence type="ECO:0000256" key="9">
    <source>
        <dbReference type="ARBA" id="ARBA00043149"/>
    </source>
</evidence>
<evidence type="ECO:0000256" key="1">
    <source>
        <dbReference type="ARBA" id="ARBA00005190"/>
    </source>
</evidence>
<evidence type="ECO:0000256" key="4">
    <source>
        <dbReference type="ARBA" id="ARBA00022679"/>
    </source>
</evidence>
<dbReference type="InterPro" id="IPR018485">
    <property type="entry name" value="FGGY_C"/>
</dbReference>
<keyword evidence="6 10" id="KW-0418">Kinase</keyword>
<dbReference type="HOGENOM" id="CLU_009281_2_2_1"/>
<dbReference type="OMA" id="FMLMNIG"/>
<dbReference type="Gene3D" id="3.30.420.40">
    <property type="match status" value="2"/>
</dbReference>
<reference evidence="13 14" key="1">
    <citation type="journal article" date="2011" name="Proc. Natl. Acad. Sci. U.S.A.">
        <title>Evolutionary erosion of yeast sex chromosomes by mating-type switching accidents.</title>
        <authorList>
            <person name="Gordon J.L."/>
            <person name="Armisen D."/>
            <person name="Proux-Wera E."/>
            <person name="Oheigeartaigh S.S."/>
            <person name="Byrne K.P."/>
            <person name="Wolfe K.H."/>
        </authorList>
    </citation>
    <scope>NUCLEOTIDE SEQUENCE [LARGE SCALE GENOMIC DNA]</scope>
    <source>
        <strain evidence="14">ATCC MYA-139 / BCRC 22969 / CBS 8797 / CCRC 22969 / KCTC 17520 / NBRC 10181 / NCYC 3082</strain>
    </source>
</reference>
<dbReference type="EMBL" id="HE978323">
    <property type="protein sequence ID" value="CCK72371.1"/>
    <property type="molecule type" value="Genomic_DNA"/>
</dbReference>
<gene>
    <name evidence="13" type="primary">KNAG0J02920</name>
    <name evidence="13" type="ordered locus">KNAG_0J02920</name>
</gene>
<dbReference type="AlphaFoldDB" id="J7SAQ1"/>
<dbReference type="InterPro" id="IPR018483">
    <property type="entry name" value="Carb_kinase_FGGY_CS"/>
</dbReference>
<dbReference type="STRING" id="1071383.J7SAQ1"/>
<dbReference type="FunFam" id="3.30.420.40:FF:000108">
    <property type="entry name" value="Glycerol kinase, glycosomal"/>
    <property type="match status" value="1"/>
</dbReference>
<dbReference type="PROSITE" id="PS00933">
    <property type="entry name" value="FGGY_KINASES_1"/>
    <property type="match status" value="1"/>
</dbReference>
<dbReference type="PANTHER" id="PTHR10196:SF69">
    <property type="entry name" value="GLYCEROL KINASE"/>
    <property type="match status" value="1"/>
</dbReference>
<keyword evidence="8" id="KW-0067">ATP-binding</keyword>
<evidence type="ECO:0000256" key="7">
    <source>
        <dbReference type="ARBA" id="ARBA00022798"/>
    </source>
</evidence>
<dbReference type="PANTHER" id="PTHR10196">
    <property type="entry name" value="SUGAR KINASE"/>
    <property type="match status" value="1"/>
</dbReference>
<evidence type="ECO:0000256" key="10">
    <source>
        <dbReference type="RuleBase" id="RU003733"/>
    </source>
</evidence>
<dbReference type="InterPro" id="IPR043129">
    <property type="entry name" value="ATPase_NBD"/>
</dbReference>
<keyword evidence="4 10" id="KW-0808">Transferase</keyword>
<keyword evidence="14" id="KW-1185">Reference proteome</keyword>
<feature type="domain" description="Carbohydrate kinase FGGY C-terminal" evidence="12">
    <location>
        <begin position="369"/>
        <end position="594"/>
    </location>
</feature>
<dbReference type="Proteomes" id="UP000006310">
    <property type="component" value="Chromosome 10"/>
</dbReference>
<dbReference type="PROSITE" id="PS00445">
    <property type="entry name" value="FGGY_KINASES_2"/>
    <property type="match status" value="1"/>
</dbReference>
<organism evidence="13 14">
    <name type="scientific">Huiozyma naganishii (strain ATCC MYA-139 / BCRC 22969 / CBS 8797 / KCTC 17520 / NBRC 10181 / NCYC 3082 / Yp74L-3)</name>
    <name type="common">Yeast</name>
    <name type="synonym">Kazachstania naganishii</name>
    <dbReference type="NCBI Taxonomy" id="1071383"/>
    <lineage>
        <taxon>Eukaryota</taxon>
        <taxon>Fungi</taxon>
        <taxon>Dikarya</taxon>
        <taxon>Ascomycota</taxon>
        <taxon>Saccharomycotina</taxon>
        <taxon>Saccharomycetes</taxon>
        <taxon>Saccharomycetales</taxon>
        <taxon>Saccharomycetaceae</taxon>
        <taxon>Huiozyma</taxon>
    </lineage>
</organism>
<dbReference type="GO" id="GO:0005524">
    <property type="term" value="F:ATP binding"/>
    <property type="evidence" value="ECO:0007669"/>
    <property type="project" value="UniProtKB-KW"/>
</dbReference>
<dbReference type="UniPathway" id="UPA00618">
    <property type="reaction ID" value="UER00672"/>
</dbReference>
<proteinExistence type="inferred from homology"/>
<dbReference type="GO" id="GO:0006641">
    <property type="term" value="P:triglyceride metabolic process"/>
    <property type="evidence" value="ECO:0007669"/>
    <property type="project" value="TreeGrafter"/>
</dbReference>
<evidence type="ECO:0000256" key="5">
    <source>
        <dbReference type="ARBA" id="ARBA00022741"/>
    </source>
</evidence>
<evidence type="ECO:0000313" key="14">
    <source>
        <dbReference type="Proteomes" id="UP000006310"/>
    </source>
</evidence>
<evidence type="ECO:0000256" key="6">
    <source>
        <dbReference type="ARBA" id="ARBA00022777"/>
    </source>
</evidence>
<keyword evidence="5" id="KW-0547">Nucleotide-binding</keyword>
<evidence type="ECO:0000256" key="3">
    <source>
        <dbReference type="ARBA" id="ARBA00012099"/>
    </source>
</evidence>
<dbReference type="Pfam" id="PF00370">
    <property type="entry name" value="FGGY_N"/>
    <property type="match status" value="1"/>
</dbReference>
<dbReference type="InterPro" id="IPR005999">
    <property type="entry name" value="Glycerol_kin"/>
</dbReference>
<dbReference type="OrthoDB" id="5422795at2759"/>
<dbReference type="GO" id="GO:0004370">
    <property type="term" value="F:glycerol kinase activity"/>
    <property type="evidence" value="ECO:0007669"/>
    <property type="project" value="UniProtKB-EC"/>
</dbReference>
<dbReference type="Pfam" id="PF02782">
    <property type="entry name" value="FGGY_C"/>
    <property type="match status" value="1"/>
</dbReference>
<dbReference type="InterPro" id="IPR018484">
    <property type="entry name" value="FGGY_N"/>
</dbReference>
<reference evidence="14" key="2">
    <citation type="submission" date="2012-08" db="EMBL/GenBank/DDBJ databases">
        <title>Genome sequence of Kazachstania naganishii.</title>
        <authorList>
            <person name="Gordon J.L."/>
            <person name="Armisen D."/>
            <person name="Proux-Wera E."/>
            <person name="OhEigeartaigh S.S."/>
            <person name="Byrne K.P."/>
            <person name="Wolfe K.H."/>
        </authorList>
    </citation>
    <scope>NUCLEOTIDE SEQUENCE [LARGE SCALE GENOMIC DNA]</scope>
    <source>
        <strain evidence="14">ATCC MYA-139 / BCRC 22969 / CBS 8797 / CCRC 22969 / KCTC 17520 / NBRC 10181 / NCYC 3082</strain>
    </source>
</reference>
<dbReference type="KEGG" id="kng:KNAG_0J02920"/>
<dbReference type="RefSeq" id="XP_022466616.1">
    <property type="nucleotide sequence ID" value="XM_022610306.1"/>
</dbReference>
<dbReference type="GeneID" id="34528126"/>
<evidence type="ECO:0000256" key="8">
    <source>
        <dbReference type="ARBA" id="ARBA00022840"/>
    </source>
</evidence>
<dbReference type="GO" id="GO:0046167">
    <property type="term" value="P:glycerol-3-phosphate biosynthetic process"/>
    <property type="evidence" value="ECO:0007669"/>
    <property type="project" value="TreeGrafter"/>
</dbReference>
<protein>
    <recommendedName>
        <fullName evidence="3">glycerol kinase</fullName>
        <ecNumber evidence="3">2.7.1.30</ecNumber>
    </recommendedName>
    <alternativeName>
        <fullName evidence="9">ATP:glycerol 3-phosphotransferase</fullName>
    </alternativeName>
</protein>
<dbReference type="eggNOG" id="KOG2517">
    <property type="taxonomic scope" value="Eukaryota"/>
</dbReference>
<dbReference type="SUPFAM" id="SSF53067">
    <property type="entry name" value="Actin-like ATPase domain"/>
    <property type="match status" value="2"/>
</dbReference>
<dbReference type="GO" id="GO:0019563">
    <property type="term" value="P:glycerol catabolic process"/>
    <property type="evidence" value="ECO:0007669"/>
    <property type="project" value="UniProtKB-UniPathway"/>
</dbReference>
<keyword evidence="7" id="KW-0319">Glycerol metabolism</keyword>
<dbReference type="EC" id="2.7.1.30" evidence="3"/>
<comment type="pathway">
    <text evidence="1">Polyol metabolism; glycerol degradation via glycerol kinase pathway; sn-glycerol 3-phosphate from glycerol: step 1/1.</text>
</comment>
<feature type="domain" description="Carbohydrate kinase FGGY N-terminal" evidence="11">
    <location>
        <begin position="108"/>
        <end position="360"/>
    </location>
</feature>
<evidence type="ECO:0000313" key="13">
    <source>
        <dbReference type="EMBL" id="CCK72371.1"/>
    </source>
</evidence>
<evidence type="ECO:0000256" key="2">
    <source>
        <dbReference type="ARBA" id="ARBA00009156"/>
    </source>
</evidence>
<evidence type="ECO:0000259" key="12">
    <source>
        <dbReference type="Pfam" id="PF02782"/>
    </source>
</evidence>
<accession>J7SAQ1</accession>
<name>J7SAQ1_HUIN7</name>